<feature type="compositionally biased region" description="Polar residues" evidence="5">
    <location>
        <begin position="562"/>
        <end position="571"/>
    </location>
</feature>
<keyword evidence="3" id="KW-0274">FAD</keyword>
<dbReference type="AlphaFoldDB" id="A0A1G4BAB8"/>
<dbReference type="PRINTS" id="PR00419">
    <property type="entry name" value="ADXRDTASE"/>
</dbReference>
<evidence type="ECO:0000256" key="4">
    <source>
        <dbReference type="ARBA" id="ARBA00023002"/>
    </source>
</evidence>
<organism evidence="6 7">
    <name type="scientific">Colletotrichum orchidophilum</name>
    <dbReference type="NCBI Taxonomy" id="1209926"/>
    <lineage>
        <taxon>Eukaryota</taxon>
        <taxon>Fungi</taxon>
        <taxon>Dikarya</taxon>
        <taxon>Ascomycota</taxon>
        <taxon>Pezizomycotina</taxon>
        <taxon>Sordariomycetes</taxon>
        <taxon>Hypocreomycetidae</taxon>
        <taxon>Glomerellales</taxon>
        <taxon>Glomerellaceae</taxon>
        <taxon>Colletotrichum</taxon>
    </lineage>
</organism>
<dbReference type="GO" id="GO:0004499">
    <property type="term" value="F:N,N-dimethylaniline monooxygenase activity"/>
    <property type="evidence" value="ECO:0007669"/>
    <property type="project" value="InterPro"/>
</dbReference>
<sequence>MPGKIRRVAVIGAGPSGAIATDALVKEQAFDTVRVFDRRPIPGGTWIYTPHLPASIPSLKTLLDGKADALVPIPAQLPAQTPKSEAINSHQVRFSDTAQHEHLHTNITPEIMSFTTEPFPETVTDRIREKYGDDAPFRGREQIREWVENIFIRNGHEKLLELSTTVELAEKKGDEWVLTLRKELPGKDQWWQEKFDALIVATGHYNIPWLPKIEGITEYDQRFPGRIVHSKHFRDSDKYKGKKVIVVGGSVSSHEILHEVLPVAQHPVYASLRGEPLPHFGWAPFTHPHISVQKQIIKFDSDNGAITFEDGTVVKDVDYVVFGTGFTFSFPFLPKVQERVQKVDRRLPGVYFHTWDIEDPTLAFLGMCGGGFTFRLFEWQAVTVSRLLAGRGNHLPSKEEQKQWEKDRVAEFGGGKDYYIIAPFYKEVFEYFRSVAGDPAPGTTGRVLPPFDDKLLDIWAAMGSAKTNFWEDARKKAEAELNEQPVRSKLGGLPPASYSSQPSQLSNIPYFIGRLIAPTVAANFCAAFFQNPSGCSLLLCADTLVTRGARLQSRHKPAPPGSFSSSQVSRY</sequence>
<dbReference type="PANTHER" id="PTHR23023">
    <property type="entry name" value="DIMETHYLANILINE MONOOXYGENASE"/>
    <property type="match status" value="1"/>
</dbReference>
<dbReference type="EMBL" id="MJBS01000047">
    <property type="protein sequence ID" value="OHE98357.1"/>
    <property type="molecule type" value="Genomic_DNA"/>
</dbReference>
<protein>
    <submittedName>
        <fullName evidence="6">Thiol-specific monooxygenase</fullName>
    </submittedName>
</protein>
<dbReference type="RefSeq" id="XP_022475507.1">
    <property type="nucleotide sequence ID" value="XM_022617994.1"/>
</dbReference>
<dbReference type="GO" id="GO:0050661">
    <property type="term" value="F:NADP binding"/>
    <property type="evidence" value="ECO:0007669"/>
    <property type="project" value="InterPro"/>
</dbReference>
<dbReference type="InterPro" id="IPR050346">
    <property type="entry name" value="FMO-like"/>
</dbReference>
<dbReference type="SUPFAM" id="SSF51905">
    <property type="entry name" value="FAD/NAD(P)-binding domain"/>
    <property type="match status" value="2"/>
</dbReference>
<keyword evidence="6" id="KW-0503">Monooxygenase</keyword>
<dbReference type="Proteomes" id="UP000176998">
    <property type="component" value="Unassembled WGS sequence"/>
</dbReference>
<dbReference type="OrthoDB" id="66881at2759"/>
<evidence type="ECO:0000256" key="1">
    <source>
        <dbReference type="ARBA" id="ARBA00009183"/>
    </source>
</evidence>
<dbReference type="Pfam" id="PF13450">
    <property type="entry name" value="NAD_binding_8"/>
    <property type="match status" value="1"/>
</dbReference>
<dbReference type="GeneID" id="34559504"/>
<keyword evidence="7" id="KW-1185">Reference proteome</keyword>
<proteinExistence type="inferred from homology"/>
<evidence type="ECO:0000313" key="6">
    <source>
        <dbReference type="EMBL" id="OHE98357.1"/>
    </source>
</evidence>
<dbReference type="InterPro" id="IPR036188">
    <property type="entry name" value="FAD/NAD-bd_sf"/>
</dbReference>
<gene>
    <name evidence="6" type="ORF">CORC01_06353</name>
</gene>
<comment type="caution">
    <text evidence="6">The sequence shown here is derived from an EMBL/GenBank/DDBJ whole genome shotgun (WGS) entry which is preliminary data.</text>
</comment>
<name>A0A1G4BAB8_9PEZI</name>
<evidence type="ECO:0000313" key="7">
    <source>
        <dbReference type="Proteomes" id="UP000176998"/>
    </source>
</evidence>
<dbReference type="InterPro" id="IPR020946">
    <property type="entry name" value="Flavin_mOase-like"/>
</dbReference>
<comment type="similarity">
    <text evidence="1">Belongs to the FMO family.</text>
</comment>
<reference evidence="6 7" key="1">
    <citation type="submission" date="2016-09" db="EMBL/GenBank/DDBJ databases">
        <authorList>
            <person name="Capua I."/>
            <person name="De Benedictis P."/>
            <person name="Joannis T."/>
            <person name="Lombin L.H."/>
            <person name="Cattoli G."/>
        </authorList>
    </citation>
    <scope>NUCLEOTIDE SEQUENCE [LARGE SCALE GENOMIC DNA]</scope>
    <source>
        <strain evidence="6 7">IMI 309357</strain>
    </source>
</reference>
<evidence type="ECO:0000256" key="5">
    <source>
        <dbReference type="SAM" id="MobiDB-lite"/>
    </source>
</evidence>
<evidence type="ECO:0000256" key="3">
    <source>
        <dbReference type="ARBA" id="ARBA00022827"/>
    </source>
</evidence>
<evidence type="ECO:0000256" key="2">
    <source>
        <dbReference type="ARBA" id="ARBA00022630"/>
    </source>
</evidence>
<keyword evidence="4" id="KW-0560">Oxidoreductase</keyword>
<dbReference type="Gene3D" id="3.50.50.60">
    <property type="entry name" value="FAD/NAD(P)-binding domain"/>
    <property type="match status" value="2"/>
</dbReference>
<accession>A0A1G4BAB8</accession>
<keyword evidence="2" id="KW-0285">Flavoprotein</keyword>
<dbReference type="GO" id="GO:0050660">
    <property type="term" value="F:flavin adenine dinucleotide binding"/>
    <property type="evidence" value="ECO:0007669"/>
    <property type="project" value="InterPro"/>
</dbReference>
<dbReference type="Pfam" id="PF00743">
    <property type="entry name" value="FMO-like"/>
    <property type="match status" value="2"/>
</dbReference>
<feature type="region of interest" description="Disordered" evidence="5">
    <location>
        <begin position="482"/>
        <end position="502"/>
    </location>
</feature>
<feature type="region of interest" description="Disordered" evidence="5">
    <location>
        <begin position="551"/>
        <end position="571"/>
    </location>
</feature>